<dbReference type="EC" id="3.2.1.17" evidence="2"/>
<evidence type="ECO:0000256" key="9">
    <source>
        <dbReference type="SAM" id="SignalP"/>
    </source>
</evidence>
<comment type="catalytic activity">
    <reaction evidence="1">
        <text>Hydrolysis of (1-&gt;4)-beta-linkages between N-acetylmuramic acid and N-acetyl-D-glucosamine residues in a peptidoglycan and between N-acetyl-D-glucosamine residues in chitodextrins.</text>
        <dbReference type="EC" id="3.2.1.17"/>
    </reaction>
</comment>
<dbReference type="GO" id="GO:0031640">
    <property type="term" value="P:killing of cells of another organism"/>
    <property type="evidence" value="ECO:0007669"/>
    <property type="project" value="UniProtKB-KW"/>
</dbReference>
<evidence type="ECO:0000313" key="11">
    <source>
        <dbReference type="Proteomes" id="UP001219518"/>
    </source>
</evidence>
<evidence type="ECO:0000256" key="5">
    <source>
        <dbReference type="ARBA" id="ARBA00022801"/>
    </source>
</evidence>
<dbReference type="EMBL" id="JAHWGI010001227">
    <property type="protein sequence ID" value="KAK3925429.1"/>
    <property type="molecule type" value="Genomic_DNA"/>
</dbReference>
<feature type="signal peptide" evidence="9">
    <location>
        <begin position="1"/>
        <end position="23"/>
    </location>
</feature>
<dbReference type="PANTHER" id="PTHR11195:SF13">
    <property type="entry name" value="INVERTEBRATE-TYPE LYSOZYME 2-RELATED"/>
    <property type="match status" value="1"/>
</dbReference>
<organism evidence="10 11">
    <name type="scientific">Frankliniella fusca</name>
    <dbReference type="NCBI Taxonomy" id="407009"/>
    <lineage>
        <taxon>Eukaryota</taxon>
        <taxon>Metazoa</taxon>
        <taxon>Ecdysozoa</taxon>
        <taxon>Arthropoda</taxon>
        <taxon>Hexapoda</taxon>
        <taxon>Insecta</taxon>
        <taxon>Pterygota</taxon>
        <taxon>Neoptera</taxon>
        <taxon>Paraneoptera</taxon>
        <taxon>Thysanoptera</taxon>
        <taxon>Terebrantia</taxon>
        <taxon>Thripoidea</taxon>
        <taxon>Thripidae</taxon>
        <taxon>Frankliniella</taxon>
    </lineage>
</organism>
<dbReference type="PROSITE" id="PS51909">
    <property type="entry name" value="LYSOZYME_I"/>
    <property type="match status" value="1"/>
</dbReference>
<keyword evidence="11" id="KW-1185">Reference proteome</keyword>
<dbReference type="Pfam" id="PF05497">
    <property type="entry name" value="Destabilase"/>
    <property type="match status" value="1"/>
</dbReference>
<feature type="disulfide bond" evidence="8">
    <location>
        <begin position="46"/>
        <end position="52"/>
    </location>
</feature>
<sequence>MIFPGLPALPLLLHTVLLSCSNSAPCPCAAGVFVSNLNAACLRCLCFSITGCNATVGCSKGYCGPFYISRVYWADAGKPVFPEDDPERAGAYQDCAREYNCAASIVTNYMARFGRDCNRDGLTNCDDYAMIHYNGGFSCETSLEGTNFSAKYEVCRPGALSGESA</sequence>
<feature type="disulfide bond" evidence="8">
    <location>
        <begin position="58"/>
        <end position="63"/>
    </location>
</feature>
<protein>
    <recommendedName>
        <fullName evidence="2">lysozyme</fullName>
        <ecNumber evidence="2">3.2.1.17</ecNumber>
    </recommendedName>
</protein>
<evidence type="ECO:0000256" key="2">
    <source>
        <dbReference type="ARBA" id="ARBA00012732"/>
    </source>
</evidence>
<gene>
    <name evidence="10" type="ORF">KUF71_013636</name>
</gene>
<reference evidence="10" key="1">
    <citation type="submission" date="2021-07" db="EMBL/GenBank/DDBJ databases">
        <authorList>
            <person name="Catto M.A."/>
            <person name="Jacobson A."/>
            <person name="Kennedy G."/>
            <person name="Labadie P."/>
            <person name="Hunt B.G."/>
            <person name="Srinivasan R."/>
        </authorList>
    </citation>
    <scope>NUCLEOTIDE SEQUENCE</scope>
    <source>
        <strain evidence="10">PL_HMW_Pooled</strain>
        <tissue evidence="10">Head</tissue>
    </source>
</reference>
<reference evidence="10" key="2">
    <citation type="journal article" date="2023" name="BMC Genomics">
        <title>Pest status, molecular evolution, and epigenetic factors derived from the genome assembly of Frankliniella fusca, a thysanopteran phytovirus vector.</title>
        <authorList>
            <person name="Catto M.A."/>
            <person name="Labadie P.E."/>
            <person name="Jacobson A.L."/>
            <person name="Kennedy G.G."/>
            <person name="Srinivasan R."/>
            <person name="Hunt B.G."/>
        </authorList>
    </citation>
    <scope>NUCLEOTIDE SEQUENCE</scope>
    <source>
        <strain evidence="10">PL_HMW_Pooled</strain>
    </source>
</reference>
<feature type="disulfide bond" evidence="8">
    <location>
        <begin position="41"/>
        <end position="125"/>
    </location>
</feature>
<dbReference type="AlphaFoldDB" id="A0AAE1LNU1"/>
<accession>A0AAE1LNU1</accession>
<evidence type="ECO:0000256" key="8">
    <source>
        <dbReference type="PIRSR" id="PIRSR608597-3"/>
    </source>
</evidence>
<keyword evidence="4" id="KW-0081">Bacteriolytic enzyme</keyword>
<evidence type="ECO:0000313" key="10">
    <source>
        <dbReference type="EMBL" id="KAK3925429.1"/>
    </source>
</evidence>
<evidence type="ECO:0000256" key="4">
    <source>
        <dbReference type="ARBA" id="ARBA00022638"/>
    </source>
</evidence>
<dbReference type="CDD" id="cd16890">
    <property type="entry name" value="lyz_i"/>
    <property type="match status" value="1"/>
</dbReference>
<keyword evidence="6 8" id="KW-1015">Disulfide bond</keyword>
<comment type="caution">
    <text evidence="10">The sequence shown here is derived from an EMBL/GenBank/DDBJ whole genome shotgun (WGS) entry which is preliminary data.</text>
</comment>
<evidence type="ECO:0000256" key="6">
    <source>
        <dbReference type="ARBA" id="ARBA00023157"/>
    </source>
</evidence>
<keyword evidence="5" id="KW-0378">Hydrolase</keyword>
<feature type="chain" id="PRO_5042292970" description="lysozyme" evidence="9">
    <location>
        <begin position="24"/>
        <end position="165"/>
    </location>
</feature>
<dbReference type="FunFam" id="1.10.530.10:FF:000019">
    <property type="entry name" value="lysozyme"/>
    <property type="match status" value="1"/>
</dbReference>
<dbReference type="Gene3D" id="1.10.530.10">
    <property type="match status" value="1"/>
</dbReference>
<keyword evidence="3" id="KW-0929">Antimicrobial</keyword>
<proteinExistence type="predicted"/>
<name>A0AAE1LNU1_9NEOP</name>
<dbReference type="PANTHER" id="PTHR11195">
    <property type="entry name" value="DESTABILASE-RELATED"/>
    <property type="match status" value="1"/>
</dbReference>
<keyword evidence="9" id="KW-0732">Signal</keyword>
<evidence type="ECO:0000256" key="3">
    <source>
        <dbReference type="ARBA" id="ARBA00022529"/>
    </source>
</evidence>
<dbReference type="Proteomes" id="UP001219518">
    <property type="component" value="Unassembled WGS sequence"/>
</dbReference>
<dbReference type="GO" id="GO:0042742">
    <property type="term" value="P:defense response to bacterium"/>
    <property type="evidence" value="ECO:0007669"/>
    <property type="project" value="UniProtKB-KW"/>
</dbReference>
<keyword evidence="7" id="KW-0326">Glycosidase</keyword>
<evidence type="ECO:0000256" key="7">
    <source>
        <dbReference type="ARBA" id="ARBA00023295"/>
    </source>
</evidence>
<dbReference type="GO" id="GO:0003796">
    <property type="term" value="F:lysozyme activity"/>
    <property type="evidence" value="ECO:0007669"/>
    <property type="project" value="UniProtKB-EC"/>
</dbReference>
<evidence type="ECO:0000256" key="1">
    <source>
        <dbReference type="ARBA" id="ARBA00000632"/>
    </source>
</evidence>
<feature type="disulfide bond" evidence="8">
    <location>
        <begin position="95"/>
        <end position="101"/>
    </location>
</feature>
<dbReference type="InterPro" id="IPR008597">
    <property type="entry name" value="Invert_lysozyme"/>
</dbReference>